<protein>
    <recommendedName>
        <fullName evidence="4">non-specific serine/threonine protein kinase</fullName>
        <ecNumber evidence="4">2.7.11.1</ecNumber>
    </recommendedName>
</protein>
<dbReference type="InterPro" id="IPR028375">
    <property type="entry name" value="KA1/Ssp2_C"/>
</dbReference>
<dbReference type="Gene3D" id="1.10.510.10">
    <property type="entry name" value="Transferase(Phosphotransferase) domain 1"/>
    <property type="match status" value="1"/>
</dbReference>
<evidence type="ECO:0000256" key="4">
    <source>
        <dbReference type="ARBA" id="ARBA00012513"/>
    </source>
</evidence>
<dbReference type="GO" id="GO:0005634">
    <property type="term" value="C:nucleus"/>
    <property type="evidence" value="ECO:0007669"/>
    <property type="project" value="UniProtKB-SubCell"/>
</dbReference>
<sequence length="644" mass="72247">MGEEIQDAFPASKLGEYTVIQEIAEGTFGKVKMAVHTITGHKVAMKFISKQVIAATKTKTRVQREVDYMRALRHPHIIKLYEVIATPTDIIIVLEYAGGELFNYIVANGRMEEPQARRFFQQLISGIDYSHRLKIVHRDLKPENVLLDDDLNVKVADFGLSNEIKDGDFLKTSCGSPNYAAPEVIRGGLYTGPEIDVWSCGVILYVMLCGRLPFEDEDVQTLFTKISQGVYHMPSYLSAEAKGLINGMLAVDPVKRITVPEILQHPFFTTELPRYLQPLPPRPGPILGPLSSLVSPPKALDYEIIEGLGRIEEDVVDELAARMEGVERDDIWECLRRDDGPQGNAVKVAYMLLRDKRRLGRDLAEFEEQERDAQLAAMDPRNPLSPNAMSPGGTELEENPFDTEFNDCGEDDDDDDGLDFSTPQNESENNFAVLNSSLPLPDQLPEQHHLASYVSAKRAWPVKEKKQHRTKWHFGIRSRSPPMEVMLEIYRTLKALGMEWKEKSDLGGLGGIQKGRSSERAKLERAREYDGGGYVDLRAASSIYFIESRARVGDVVVLMNLQLYMVDSINYLVDFHHKKTYKASAEPGAGNFEMAHPDSNFSETASESSRSVKDISIRDDEVISPFVFMDVACRLILELAGGSE</sequence>
<dbReference type="GO" id="GO:0005737">
    <property type="term" value="C:cytoplasm"/>
    <property type="evidence" value="ECO:0007669"/>
    <property type="project" value="UniProtKB-SubCell"/>
</dbReference>
<accession>A0A2R6NI37</accession>
<dbReference type="SMART" id="SM00220">
    <property type="entry name" value="S_TKc"/>
    <property type="match status" value="1"/>
</dbReference>
<reference evidence="15 16" key="1">
    <citation type="submission" date="2018-02" db="EMBL/GenBank/DDBJ databases">
        <title>Genome sequence of the basidiomycete white-rot fungus Phlebia centrifuga.</title>
        <authorList>
            <person name="Granchi Z."/>
            <person name="Peng M."/>
            <person name="de Vries R.P."/>
            <person name="Hilden K."/>
            <person name="Makela M.R."/>
            <person name="Grigoriev I."/>
            <person name="Riley R."/>
        </authorList>
    </citation>
    <scope>NUCLEOTIDE SEQUENCE [LARGE SCALE GENOMIC DNA]</scope>
    <source>
        <strain evidence="15 16">FBCC195</strain>
    </source>
</reference>
<dbReference type="FunFam" id="3.30.200.20:FF:000003">
    <property type="entry name" value="Non-specific serine/threonine protein kinase"/>
    <property type="match status" value="1"/>
</dbReference>
<evidence type="ECO:0000256" key="12">
    <source>
        <dbReference type="ARBA" id="ARBA00023277"/>
    </source>
</evidence>
<gene>
    <name evidence="15" type="ORF">PHLCEN_2v12074</name>
</gene>
<keyword evidence="6" id="KW-0723">Serine/threonine-protein kinase</keyword>
<dbReference type="InterPro" id="IPR008271">
    <property type="entry name" value="Ser/Thr_kinase_AS"/>
</dbReference>
<dbReference type="PROSITE" id="PS00108">
    <property type="entry name" value="PROTEIN_KINASE_ST"/>
    <property type="match status" value="1"/>
</dbReference>
<dbReference type="CDD" id="cd12122">
    <property type="entry name" value="AMPKA_C"/>
    <property type="match status" value="1"/>
</dbReference>
<dbReference type="SUPFAM" id="SSF103243">
    <property type="entry name" value="KA1-like"/>
    <property type="match status" value="1"/>
</dbReference>
<evidence type="ECO:0000256" key="7">
    <source>
        <dbReference type="ARBA" id="ARBA00022679"/>
    </source>
</evidence>
<evidence type="ECO:0000256" key="5">
    <source>
        <dbReference type="ARBA" id="ARBA00022490"/>
    </source>
</evidence>
<name>A0A2R6NI37_9APHY</name>
<keyword evidence="10" id="KW-0067">ATP-binding</keyword>
<organism evidence="15 16">
    <name type="scientific">Hermanssonia centrifuga</name>
    <dbReference type="NCBI Taxonomy" id="98765"/>
    <lineage>
        <taxon>Eukaryota</taxon>
        <taxon>Fungi</taxon>
        <taxon>Dikarya</taxon>
        <taxon>Basidiomycota</taxon>
        <taxon>Agaricomycotina</taxon>
        <taxon>Agaricomycetes</taxon>
        <taxon>Polyporales</taxon>
        <taxon>Meruliaceae</taxon>
        <taxon>Hermanssonia</taxon>
    </lineage>
</organism>
<proteinExistence type="inferred from homology"/>
<keyword evidence="9" id="KW-0418">Kinase</keyword>
<evidence type="ECO:0000256" key="11">
    <source>
        <dbReference type="ARBA" id="ARBA00023242"/>
    </source>
</evidence>
<dbReference type="Proteomes" id="UP000186601">
    <property type="component" value="Unassembled WGS sequence"/>
</dbReference>
<dbReference type="Gene3D" id="3.30.310.80">
    <property type="entry name" value="Kinase associated domain 1, KA1"/>
    <property type="match status" value="1"/>
</dbReference>
<evidence type="ECO:0000256" key="13">
    <source>
        <dbReference type="ARBA" id="ARBA00047899"/>
    </source>
</evidence>
<evidence type="ECO:0000256" key="8">
    <source>
        <dbReference type="ARBA" id="ARBA00022741"/>
    </source>
</evidence>
<comment type="catalytic activity">
    <reaction evidence="14">
        <text>L-seryl-[protein] + ATP = O-phospho-L-seryl-[protein] + ADP + H(+)</text>
        <dbReference type="Rhea" id="RHEA:17989"/>
        <dbReference type="Rhea" id="RHEA-COMP:9863"/>
        <dbReference type="Rhea" id="RHEA-COMP:11604"/>
        <dbReference type="ChEBI" id="CHEBI:15378"/>
        <dbReference type="ChEBI" id="CHEBI:29999"/>
        <dbReference type="ChEBI" id="CHEBI:30616"/>
        <dbReference type="ChEBI" id="CHEBI:83421"/>
        <dbReference type="ChEBI" id="CHEBI:456216"/>
        <dbReference type="EC" id="2.7.11.1"/>
    </reaction>
</comment>
<keyword evidence="5" id="KW-0963">Cytoplasm</keyword>
<dbReference type="InterPro" id="IPR000719">
    <property type="entry name" value="Prot_kinase_dom"/>
</dbReference>
<dbReference type="Pfam" id="PF00069">
    <property type="entry name" value="Pkinase"/>
    <property type="match status" value="1"/>
</dbReference>
<keyword evidence="12" id="KW-0119">Carbohydrate metabolism</keyword>
<evidence type="ECO:0000256" key="10">
    <source>
        <dbReference type="ARBA" id="ARBA00022840"/>
    </source>
</evidence>
<dbReference type="EC" id="2.7.11.1" evidence="4"/>
<keyword evidence="16" id="KW-1185">Reference proteome</keyword>
<evidence type="ECO:0000313" key="15">
    <source>
        <dbReference type="EMBL" id="PSR72044.1"/>
    </source>
</evidence>
<dbReference type="FunFam" id="1.10.510.10:FF:001222">
    <property type="entry name" value="Serine/threonine-protein kinase ppk25"/>
    <property type="match status" value="1"/>
</dbReference>
<dbReference type="SUPFAM" id="SSF56112">
    <property type="entry name" value="Protein kinase-like (PK-like)"/>
    <property type="match status" value="1"/>
</dbReference>
<dbReference type="AlphaFoldDB" id="A0A2R6NI37"/>
<keyword evidence="7" id="KW-0808">Transferase</keyword>
<dbReference type="OrthoDB" id="193931at2759"/>
<evidence type="ECO:0000256" key="2">
    <source>
        <dbReference type="ARBA" id="ARBA00004496"/>
    </source>
</evidence>
<evidence type="ECO:0000256" key="3">
    <source>
        <dbReference type="ARBA" id="ARBA00006234"/>
    </source>
</evidence>
<evidence type="ECO:0000256" key="1">
    <source>
        <dbReference type="ARBA" id="ARBA00004123"/>
    </source>
</evidence>
<comment type="catalytic activity">
    <reaction evidence="13">
        <text>L-threonyl-[protein] + ATP = O-phospho-L-threonyl-[protein] + ADP + H(+)</text>
        <dbReference type="Rhea" id="RHEA:46608"/>
        <dbReference type="Rhea" id="RHEA-COMP:11060"/>
        <dbReference type="Rhea" id="RHEA-COMP:11605"/>
        <dbReference type="ChEBI" id="CHEBI:15378"/>
        <dbReference type="ChEBI" id="CHEBI:30013"/>
        <dbReference type="ChEBI" id="CHEBI:30616"/>
        <dbReference type="ChEBI" id="CHEBI:61977"/>
        <dbReference type="ChEBI" id="CHEBI:456216"/>
        <dbReference type="EC" id="2.7.11.1"/>
    </reaction>
</comment>
<keyword evidence="8" id="KW-0547">Nucleotide-binding</keyword>
<evidence type="ECO:0000313" key="16">
    <source>
        <dbReference type="Proteomes" id="UP000186601"/>
    </source>
</evidence>
<keyword evidence="11" id="KW-0539">Nucleus</keyword>
<dbReference type="EMBL" id="MLYV02001223">
    <property type="protein sequence ID" value="PSR72044.1"/>
    <property type="molecule type" value="Genomic_DNA"/>
</dbReference>
<dbReference type="PANTHER" id="PTHR24346:SF110">
    <property type="entry name" value="NON-SPECIFIC SERINE_THREONINE PROTEIN KINASE"/>
    <property type="match status" value="1"/>
</dbReference>
<dbReference type="GO" id="GO:0035556">
    <property type="term" value="P:intracellular signal transduction"/>
    <property type="evidence" value="ECO:0007669"/>
    <property type="project" value="TreeGrafter"/>
</dbReference>
<dbReference type="Pfam" id="PF16579">
    <property type="entry name" value="AdenylateSensor"/>
    <property type="match status" value="1"/>
</dbReference>
<dbReference type="PROSITE" id="PS50011">
    <property type="entry name" value="PROTEIN_KINASE_DOM"/>
    <property type="match status" value="1"/>
</dbReference>
<dbReference type="PANTHER" id="PTHR24346">
    <property type="entry name" value="MAP/MICROTUBULE AFFINITY-REGULATING KINASE"/>
    <property type="match status" value="1"/>
</dbReference>
<dbReference type="InterPro" id="IPR032270">
    <property type="entry name" value="AMPK_C"/>
</dbReference>
<dbReference type="Pfam" id="PF08587">
    <property type="entry name" value="UBA_2"/>
    <property type="match status" value="1"/>
</dbReference>
<evidence type="ECO:0000256" key="14">
    <source>
        <dbReference type="ARBA" id="ARBA00048679"/>
    </source>
</evidence>
<dbReference type="InterPro" id="IPR011009">
    <property type="entry name" value="Kinase-like_dom_sf"/>
</dbReference>
<dbReference type="CDD" id="cd14334">
    <property type="entry name" value="UBA_SNF1_fungi"/>
    <property type="match status" value="1"/>
</dbReference>
<comment type="subcellular location">
    <subcellularLocation>
        <location evidence="2">Cytoplasm</location>
    </subcellularLocation>
    <subcellularLocation>
        <location evidence="1">Nucleus</location>
    </subcellularLocation>
</comment>
<dbReference type="STRING" id="98765.A0A2R6NI37"/>
<dbReference type="GO" id="GO:0005524">
    <property type="term" value="F:ATP binding"/>
    <property type="evidence" value="ECO:0007669"/>
    <property type="project" value="UniProtKB-KW"/>
</dbReference>
<dbReference type="GO" id="GO:0004674">
    <property type="term" value="F:protein serine/threonine kinase activity"/>
    <property type="evidence" value="ECO:0007669"/>
    <property type="project" value="UniProtKB-KW"/>
</dbReference>
<dbReference type="InterPro" id="IPR013896">
    <property type="entry name" value="SNF1_UBA"/>
</dbReference>
<comment type="similarity">
    <text evidence="3">Belongs to the protein kinase superfamily. CAMK Ser/Thr protein kinase family. SNF1 subfamily.</text>
</comment>
<evidence type="ECO:0000256" key="6">
    <source>
        <dbReference type="ARBA" id="ARBA00022527"/>
    </source>
</evidence>
<evidence type="ECO:0000256" key="9">
    <source>
        <dbReference type="ARBA" id="ARBA00022777"/>
    </source>
</evidence>
<comment type="caution">
    <text evidence="15">The sequence shown here is derived from an EMBL/GenBank/DDBJ whole genome shotgun (WGS) entry which is preliminary data.</text>
</comment>